<dbReference type="GO" id="GO:0003723">
    <property type="term" value="F:RNA binding"/>
    <property type="evidence" value="ECO:0007669"/>
    <property type="project" value="UniProtKB-UniRule"/>
</dbReference>
<organism evidence="3 4">
    <name type="scientific">Saccharomyces pastorianus</name>
    <name type="common">Lager yeast</name>
    <name type="synonym">Saccharomyces cerevisiae x Saccharomyces eubayanus</name>
    <dbReference type="NCBI Taxonomy" id="27292"/>
    <lineage>
        <taxon>Eukaryota</taxon>
        <taxon>Fungi</taxon>
        <taxon>Dikarya</taxon>
        <taxon>Ascomycota</taxon>
        <taxon>Saccharomycotina</taxon>
        <taxon>Saccharomycetes</taxon>
        <taxon>Saccharomycetales</taxon>
        <taxon>Saccharomycetaceae</taxon>
        <taxon>Saccharomyces</taxon>
    </lineage>
</organism>
<gene>
    <name evidence="3" type="primary">MUD1_1</name>
    <name evidence="3" type="ORF">GRS66_000321</name>
</gene>
<sequence length="301" mass="34952">MTNKNRLYFQNLPSRPANKENYTRLLLKHINPNNKYAINLSLPLPHNKLQISSQPLMLLDDQMGLLEVSVSRSSKMTNQAFLTFVTQEEADRFLEKYTTTALKVQGRKVRMEKARTNSLLGLSIEMQKKKGNDETYNLDIKKVLKARKLKRKLRSDDICAKKFRLKRQIRRLKHKLRSRKVEEAEIDRIVKEFETRRLENMKSQQENLKQSQKPLKRTKVSNTMENPPNKVLLIQNLPSGTTEQLLSQILGNEALVEIRLVSVRNLAFVEYETIADATKIKNQLGSTYKLQNNDVTIGFAK</sequence>
<dbReference type="Proteomes" id="UP000501346">
    <property type="component" value="Chromosome ScII"/>
</dbReference>
<dbReference type="FunFam" id="3.30.70.330:FF:001215">
    <property type="entry name" value="Mud1p"/>
    <property type="match status" value="1"/>
</dbReference>
<keyword evidence="4" id="KW-1185">Reference proteome</keyword>
<dbReference type="InterPro" id="IPR035979">
    <property type="entry name" value="RBD_domain_sf"/>
</dbReference>
<dbReference type="SUPFAM" id="SSF54928">
    <property type="entry name" value="RNA-binding domain, RBD"/>
    <property type="match status" value="1"/>
</dbReference>
<dbReference type="Gene3D" id="3.30.70.330">
    <property type="match status" value="2"/>
</dbReference>
<feature type="domain" description="RRM" evidence="2">
    <location>
        <begin position="5"/>
        <end position="116"/>
    </location>
</feature>
<dbReference type="EMBL" id="CP048984">
    <property type="protein sequence ID" value="QID78118.1"/>
    <property type="molecule type" value="Genomic_DNA"/>
</dbReference>
<name>A0A6C1DLZ6_SACPS</name>
<keyword evidence="3" id="KW-0687">Ribonucleoprotein</keyword>
<evidence type="ECO:0000313" key="3">
    <source>
        <dbReference type="EMBL" id="QID78118.1"/>
    </source>
</evidence>
<feature type="domain" description="RRM" evidence="2">
    <location>
        <begin position="230"/>
        <end position="301"/>
    </location>
</feature>
<dbReference type="GO" id="GO:1990904">
    <property type="term" value="C:ribonucleoprotein complex"/>
    <property type="evidence" value="ECO:0007669"/>
    <property type="project" value="UniProtKB-KW"/>
</dbReference>
<evidence type="ECO:0000259" key="2">
    <source>
        <dbReference type="PROSITE" id="PS50102"/>
    </source>
</evidence>
<dbReference type="SMART" id="SM00360">
    <property type="entry name" value="RRM"/>
    <property type="match status" value="2"/>
</dbReference>
<dbReference type="OrthoDB" id="266020at2759"/>
<dbReference type="PROSITE" id="PS50102">
    <property type="entry name" value="RRM"/>
    <property type="match status" value="2"/>
</dbReference>
<proteinExistence type="predicted"/>
<dbReference type="AlphaFoldDB" id="A0A6C1DLZ6"/>
<dbReference type="CDD" id="cd12247">
    <property type="entry name" value="RRM2_U1A_like"/>
    <property type="match status" value="1"/>
</dbReference>
<reference evidence="3 4" key="1">
    <citation type="journal article" date="2019" name="BMC Genomics">
        <title>Chromosome level assembly and comparative genome analysis confirm lager-brewing yeasts originated from a single hybridization.</title>
        <authorList>
            <person name="Salazar A.N."/>
            <person name="Gorter de Vries A.R."/>
            <person name="van den Broek M."/>
            <person name="Brouwers N."/>
            <person name="de la Torre Cortes P."/>
            <person name="Kuijpers N.G.A."/>
            <person name="Daran J.G."/>
            <person name="Abeel T."/>
        </authorList>
    </citation>
    <scope>NUCLEOTIDE SEQUENCE [LARGE SCALE GENOMIC DNA]</scope>
    <source>
        <strain evidence="3 4">CBS 1483</strain>
    </source>
</reference>
<evidence type="ECO:0000256" key="1">
    <source>
        <dbReference type="PROSITE-ProRule" id="PRU00176"/>
    </source>
</evidence>
<dbReference type="InterPro" id="IPR000504">
    <property type="entry name" value="RRM_dom"/>
</dbReference>
<evidence type="ECO:0000313" key="4">
    <source>
        <dbReference type="Proteomes" id="UP000501346"/>
    </source>
</evidence>
<dbReference type="InterPro" id="IPR012677">
    <property type="entry name" value="Nucleotide-bd_a/b_plait_sf"/>
</dbReference>
<keyword evidence="1" id="KW-0694">RNA-binding</keyword>
<dbReference type="Pfam" id="PF00076">
    <property type="entry name" value="RRM_1"/>
    <property type="match status" value="1"/>
</dbReference>
<protein>
    <submittedName>
        <fullName evidence="3">U1 small nuclear ribonucleoprotein A</fullName>
    </submittedName>
</protein>
<accession>A0A6C1DLZ6</accession>